<proteinExistence type="predicted"/>
<accession>A0ABQ5K7W1</accession>
<comment type="caution">
    <text evidence="1">The sequence shown here is derived from an EMBL/GenBank/DDBJ whole genome shotgun (WGS) entry which is preliminary data.</text>
</comment>
<gene>
    <name evidence="1" type="ORF">ADUPG1_000779</name>
</gene>
<evidence type="ECO:0000313" key="2">
    <source>
        <dbReference type="Proteomes" id="UP001057375"/>
    </source>
</evidence>
<organism evidence="1 2">
    <name type="scientific">Aduncisulcus paluster</name>
    <dbReference type="NCBI Taxonomy" id="2918883"/>
    <lineage>
        <taxon>Eukaryota</taxon>
        <taxon>Metamonada</taxon>
        <taxon>Carpediemonas-like organisms</taxon>
        <taxon>Aduncisulcus</taxon>
    </lineage>
</organism>
<keyword evidence="2" id="KW-1185">Reference proteome</keyword>
<protein>
    <submittedName>
        <fullName evidence="1">Uncharacterized protein</fullName>
    </submittedName>
</protein>
<evidence type="ECO:0000313" key="1">
    <source>
        <dbReference type="EMBL" id="GKT28638.1"/>
    </source>
</evidence>
<name>A0ABQ5K7W1_9EUKA</name>
<sequence length="192" mass="21716">MNSKRLFSEEIVRPFLDQVTTESWAQFVAEFQHYLSLGGKEHWPHFCSVSALSFITTISGVGEFTLQSQRDHAFLEVESLFSSSSNIELYDKLRITHMISPLTMDSFLKFSQEFSKILNRSIAKPDPKKVAKLFCDGLHPERLQERVSAMAPSGTHDIPTLTQIAVKEVKKMMAFEAEKLLVGPETPAQKPP</sequence>
<dbReference type="Proteomes" id="UP001057375">
    <property type="component" value="Unassembled WGS sequence"/>
</dbReference>
<dbReference type="EMBL" id="BQXS01000405">
    <property type="protein sequence ID" value="GKT28638.1"/>
    <property type="molecule type" value="Genomic_DNA"/>
</dbReference>
<reference evidence="1" key="1">
    <citation type="submission" date="2022-03" db="EMBL/GenBank/DDBJ databases">
        <title>Draft genome sequence of Aduncisulcus paluster, a free-living microaerophilic Fornicata.</title>
        <authorList>
            <person name="Yuyama I."/>
            <person name="Kume K."/>
            <person name="Tamura T."/>
            <person name="Inagaki Y."/>
            <person name="Hashimoto T."/>
        </authorList>
    </citation>
    <scope>NUCLEOTIDE SEQUENCE</scope>
    <source>
        <strain evidence="1">NY0171</strain>
    </source>
</reference>
<feature type="non-terminal residue" evidence="1">
    <location>
        <position position="192"/>
    </location>
</feature>